<feature type="transmembrane region" description="Helical" evidence="5">
    <location>
        <begin position="78"/>
        <end position="99"/>
    </location>
</feature>
<protein>
    <submittedName>
        <fullName evidence="6">Uncharacterized protein</fullName>
    </submittedName>
</protein>
<gene>
    <name evidence="6" type="ORF">RIMI_LOCUS6154149</name>
</gene>
<dbReference type="PANTHER" id="PTHR24300:SF302">
    <property type="entry name" value="CYTOCHROME P450"/>
    <property type="match status" value="1"/>
</dbReference>
<evidence type="ECO:0000313" key="6">
    <source>
        <dbReference type="EMBL" id="CAJ0934875.1"/>
    </source>
</evidence>
<keyword evidence="7" id="KW-1185">Reference proteome</keyword>
<keyword evidence="4" id="KW-0408">Iron</keyword>
<evidence type="ECO:0000256" key="2">
    <source>
        <dbReference type="ARBA" id="ARBA00010617"/>
    </source>
</evidence>
<name>A0ABN9L715_9NEOB</name>
<dbReference type="PANTHER" id="PTHR24300">
    <property type="entry name" value="CYTOCHROME P450 508A4-RELATED"/>
    <property type="match status" value="1"/>
</dbReference>
<dbReference type="EMBL" id="CAUEEQ010010981">
    <property type="protein sequence ID" value="CAJ0934875.1"/>
    <property type="molecule type" value="Genomic_DNA"/>
</dbReference>
<keyword evidence="3" id="KW-0479">Metal-binding</keyword>
<keyword evidence="5" id="KW-1133">Transmembrane helix</keyword>
<accession>A0ABN9L715</accession>
<sequence length="261" mass="28887">MSGFRKEKEKAVTLWGYHFSQTDCFYGIGMQHPHDVETVSSALTEKLADHVLRMISMFPSHGDTDVVMTASGHHKLTFTMDLVTVLLSIVVILFLANAFKNQKQGNHKNFPPGPTPLPIIGNILTTDMSKPYKTFMELSKTYGPIFSVQIGMTKSVVLCGYETVKDALNAHGDVFADRPFSPMIAKLVNNDGVVFSNGENWKVMRRFALSTLRDYGMGKRTIEDKIIEEAGCLVQKLKSYGGGVTESLSADTELDMPAILN</sequence>
<dbReference type="InterPro" id="IPR001128">
    <property type="entry name" value="Cyt_P450"/>
</dbReference>
<dbReference type="Pfam" id="PF00067">
    <property type="entry name" value="p450"/>
    <property type="match status" value="1"/>
</dbReference>
<dbReference type="Gene3D" id="1.10.630.10">
    <property type="entry name" value="Cytochrome P450"/>
    <property type="match status" value="1"/>
</dbReference>
<dbReference type="PRINTS" id="PR00463">
    <property type="entry name" value="EP450I"/>
</dbReference>
<evidence type="ECO:0000256" key="1">
    <source>
        <dbReference type="ARBA" id="ARBA00001971"/>
    </source>
</evidence>
<evidence type="ECO:0000256" key="5">
    <source>
        <dbReference type="SAM" id="Phobius"/>
    </source>
</evidence>
<keyword evidence="5" id="KW-0812">Transmembrane</keyword>
<evidence type="ECO:0000313" key="7">
    <source>
        <dbReference type="Proteomes" id="UP001176940"/>
    </source>
</evidence>
<dbReference type="SUPFAM" id="SSF48264">
    <property type="entry name" value="Cytochrome P450"/>
    <property type="match status" value="1"/>
</dbReference>
<comment type="cofactor">
    <cofactor evidence="1">
        <name>heme</name>
        <dbReference type="ChEBI" id="CHEBI:30413"/>
    </cofactor>
</comment>
<dbReference type="Proteomes" id="UP001176940">
    <property type="component" value="Unassembled WGS sequence"/>
</dbReference>
<proteinExistence type="inferred from homology"/>
<reference evidence="6" key="1">
    <citation type="submission" date="2023-07" db="EMBL/GenBank/DDBJ databases">
        <authorList>
            <person name="Stuckert A."/>
        </authorList>
    </citation>
    <scope>NUCLEOTIDE SEQUENCE</scope>
</reference>
<dbReference type="InterPro" id="IPR036396">
    <property type="entry name" value="Cyt_P450_sf"/>
</dbReference>
<comment type="similarity">
    <text evidence="2">Belongs to the cytochrome P450 family.</text>
</comment>
<comment type="caution">
    <text evidence="6">The sequence shown here is derived from an EMBL/GenBank/DDBJ whole genome shotgun (WGS) entry which is preliminary data.</text>
</comment>
<dbReference type="InterPro" id="IPR050182">
    <property type="entry name" value="Cytochrome_P450_fam2"/>
</dbReference>
<keyword evidence="5" id="KW-0472">Membrane</keyword>
<evidence type="ECO:0000256" key="4">
    <source>
        <dbReference type="ARBA" id="ARBA00023004"/>
    </source>
</evidence>
<dbReference type="InterPro" id="IPR002401">
    <property type="entry name" value="Cyt_P450_E_grp-I"/>
</dbReference>
<organism evidence="6 7">
    <name type="scientific">Ranitomeya imitator</name>
    <name type="common">mimic poison frog</name>
    <dbReference type="NCBI Taxonomy" id="111125"/>
    <lineage>
        <taxon>Eukaryota</taxon>
        <taxon>Metazoa</taxon>
        <taxon>Chordata</taxon>
        <taxon>Craniata</taxon>
        <taxon>Vertebrata</taxon>
        <taxon>Euteleostomi</taxon>
        <taxon>Amphibia</taxon>
        <taxon>Batrachia</taxon>
        <taxon>Anura</taxon>
        <taxon>Neobatrachia</taxon>
        <taxon>Hyloidea</taxon>
        <taxon>Dendrobatidae</taxon>
        <taxon>Dendrobatinae</taxon>
        <taxon>Ranitomeya</taxon>
    </lineage>
</organism>
<evidence type="ECO:0000256" key="3">
    <source>
        <dbReference type="ARBA" id="ARBA00022723"/>
    </source>
</evidence>